<reference evidence="4 5" key="1">
    <citation type="submission" date="2020-04" db="EMBL/GenBank/DDBJ databases">
        <title>Paeniglutamicibacter sp. ANT13_2, a novel actinomycete isolated from sediment in Antarctica.</title>
        <authorList>
            <person name="Sakdapetsiri C."/>
            <person name="Pinyakong O."/>
        </authorList>
    </citation>
    <scope>NUCLEOTIDE SEQUENCE [LARGE SCALE GENOMIC DNA]</scope>
    <source>
        <strain evidence="4 5">ANT13_2</strain>
    </source>
</reference>
<dbReference type="SUPFAM" id="SSF103378">
    <property type="entry name" value="2-methylcitrate dehydratase PrpD"/>
    <property type="match status" value="1"/>
</dbReference>
<gene>
    <name evidence="4" type="ORF">HED64_03075</name>
</gene>
<proteinExistence type="inferred from homology"/>
<dbReference type="Gene3D" id="3.30.1330.120">
    <property type="entry name" value="2-methylcitrate dehydratase PrpD"/>
    <property type="match status" value="1"/>
</dbReference>
<comment type="similarity">
    <text evidence="1">Belongs to the PrpD family.</text>
</comment>
<evidence type="ECO:0000313" key="4">
    <source>
        <dbReference type="EMBL" id="NKG19692.1"/>
    </source>
</evidence>
<dbReference type="InterPro" id="IPR005656">
    <property type="entry name" value="MmgE_PrpD"/>
</dbReference>
<dbReference type="Proteomes" id="UP000746595">
    <property type="component" value="Unassembled WGS sequence"/>
</dbReference>
<dbReference type="PANTHER" id="PTHR16943">
    <property type="entry name" value="2-METHYLCITRATE DEHYDRATASE-RELATED"/>
    <property type="match status" value="1"/>
</dbReference>
<comment type="caution">
    <text evidence="4">The sequence shown here is derived from an EMBL/GenBank/DDBJ whole genome shotgun (WGS) entry which is preliminary data.</text>
</comment>
<evidence type="ECO:0000256" key="1">
    <source>
        <dbReference type="ARBA" id="ARBA00006174"/>
    </source>
</evidence>
<keyword evidence="5" id="KW-1185">Reference proteome</keyword>
<name>A0ABX1G0D7_9MICC</name>
<accession>A0ABX1G0D7</accession>
<dbReference type="InterPro" id="IPR045336">
    <property type="entry name" value="MmgE_PrpD_N"/>
</dbReference>
<evidence type="ECO:0000259" key="3">
    <source>
        <dbReference type="Pfam" id="PF19305"/>
    </source>
</evidence>
<dbReference type="InterPro" id="IPR036148">
    <property type="entry name" value="MmgE/PrpD_sf"/>
</dbReference>
<dbReference type="EMBL" id="JAAWVT010000001">
    <property type="protein sequence ID" value="NKG19692.1"/>
    <property type="molecule type" value="Genomic_DNA"/>
</dbReference>
<evidence type="ECO:0000259" key="2">
    <source>
        <dbReference type="Pfam" id="PF03972"/>
    </source>
</evidence>
<feature type="domain" description="MmgE/PrpD C-terminal" evidence="3">
    <location>
        <begin position="275"/>
        <end position="443"/>
    </location>
</feature>
<protein>
    <submittedName>
        <fullName evidence="4">MmgE/PrpD family protein</fullName>
    </submittedName>
</protein>
<feature type="domain" description="MmgE/PrpD N-terminal" evidence="2">
    <location>
        <begin position="10"/>
        <end position="256"/>
    </location>
</feature>
<sequence>METAIPLVDRLVTHALGITFEDLDPHTLIRVKTRLLDTLGAMAAGHGSQDAPAVLRVAAAWGSGDDAGIPGTSLRLPAASAAFANSVLARSFDFEPVEADGPEGTRVAAHISGTTVPVALALAELTGASGEELLTALAVGDDITARLAVASGFDVYSGADNTGTVNALGATLMAARMLGLDAPTAKHALGIAANQLGGTVANIFDAASAFKLPIALAAHTAITSAQLAAAGFTGANDPLEGKHGYFQMYCTDPKPALAGVCLGREFYGDTTIKPWSSCRAAHPSLEACIRLVTEEGVEVEQIKDVSIHITERTLNGFVGARFDPAERRVVAGLFSIHFTAAAGLLHGTVRPEHLTPEAMGDERIAALLERITLIGSLPNNQRLTAEATATLKDGSTRHVRVQYPAGDFASTPLENSVIEEKFQLNVAFGLPELAERAPRLIELVSGLELAESLEGFFGSLNPTAMITTPIA</sequence>
<dbReference type="Gene3D" id="1.10.4100.10">
    <property type="entry name" value="2-methylcitrate dehydratase PrpD"/>
    <property type="match status" value="1"/>
</dbReference>
<dbReference type="Pfam" id="PF03972">
    <property type="entry name" value="MmgE_PrpD_N"/>
    <property type="match status" value="1"/>
</dbReference>
<organism evidence="4 5">
    <name type="scientific">Paeniglutamicibacter terrestris</name>
    <dbReference type="NCBI Taxonomy" id="2723403"/>
    <lineage>
        <taxon>Bacteria</taxon>
        <taxon>Bacillati</taxon>
        <taxon>Actinomycetota</taxon>
        <taxon>Actinomycetes</taxon>
        <taxon>Micrococcales</taxon>
        <taxon>Micrococcaceae</taxon>
        <taxon>Paeniglutamicibacter</taxon>
    </lineage>
</organism>
<evidence type="ECO:0000313" key="5">
    <source>
        <dbReference type="Proteomes" id="UP000746595"/>
    </source>
</evidence>
<dbReference type="RefSeq" id="WP_168150610.1">
    <property type="nucleotide sequence ID" value="NZ_JAAWVT010000001.1"/>
</dbReference>
<dbReference type="Pfam" id="PF19305">
    <property type="entry name" value="MmgE_PrpD_C"/>
    <property type="match status" value="1"/>
</dbReference>
<dbReference type="InterPro" id="IPR045337">
    <property type="entry name" value="MmgE_PrpD_C"/>
</dbReference>
<dbReference type="InterPro" id="IPR042183">
    <property type="entry name" value="MmgE/PrpD_sf_1"/>
</dbReference>
<dbReference type="InterPro" id="IPR042188">
    <property type="entry name" value="MmgE/PrpD_sf_2"/>
</dbReference>
<dbReference type="PANTHER" id="PTHR16943:SF8">
    <property type="entry name" value="2-METHYLCITRATE DEHYDRATASE"/>
    <property type="match status" value="1"/>
</dbReference>